<dbReference type="OrthoDB" id="428082at2759"/>
<evidence type="ECO:0000256" key="1">
    <source>
        <dbReference type="SAM" id="MobiDB-lite"/>
    </source>
</evidence>
<evidence type="ECO:0000313" key="3">
    <source>
        <dbReference type="Proteomes" id="UP000601435"/>
    </source>
</evidence>
<comment type="caution">
    <text evidence="2">The sequence shown here is derived from an EMBL/GenBank/DDBJ whole genome shotgun (WGS) entry which is preliminary data.</text>
</comment>
<accession>A0A812Z973</accession>
<protein>
    <submittedName>
        <fullName evidence="2">AbcF2 protein</fullName>
    </submittedName>
</protein>
<feature type="region of interest" description="Disordered" evidence="1">
    <location>
        <begin position="665"/>
        <end position="740"/>
    </location>
</feature>
<name>A0A812Z973_9DINO</name>
<gene>
    <name evidence="2" type="primary">abcF2</name>
    <name evidence="2" type="ORF">SNEC2469_LOCUS24234</name>
</gene>
<keyword evidence="3" id="KW-1185">Reference proteome</keyword>
<proteinExistence type="predicted"/>
<evidence type="ECO:0000313" key="2">
    <source>
        <dbReference type="EMBL" id="CAE7816581.1"/>
    </source>
</evidence>
<dbReference type="AlphaFoldDB" id="A0A812Z973"/>
<reference evidence="2" key="1">
    <citation type="submission" date="2021-02" db="EMBL/GenBank/DDBJ databases">
        <authorList>
            <person name="Dougan E. K."/>
            <person name="Rhodes N."/>
            <person name="Thang M."/>
            <person name="Chan C."/>
        </authorList>
    </citation>
    <scope>NUCLEOTIDE SEQUENCE</scope>
</reference>
<organism evidence="2 3">
    <name type="scientific">Symbiodinium necroappetens</name>
    <dbReference type="NCBI Taxonomy" id="1628268"/>
    <lineage>
        <taxon>Eukaryota</taxon>
        <taxon>Sar</taxon>
        <taxon>Alveolata</taxon>
        <taxon>Dinophyceae</taxon>
        <taxon>Suessiales</taxon>
        <taxon>Symbiodiniaceae</taxon>
        <taxon>Symbiodinium</taxon>
    </lineage>
</organism>
<feature type="compositionally biased region" description="Acidic residues" evidence="1">
    <location>
        <begin position="667"/>
        <end position="695"/>
    </location>
</feature>
<dbReference type="EMBL" id="CAJNJA010046352">
    <property type="protein sequence ID" value="CAE7816581.1"/>
    <property type="molecule type" value="Genomic_DNA"/>
</dbReference>
<dbReference type="Proteomes" id="UP000601435">
    <property type="component" value="Unassembled WGS sequence"/>
</dbReference>
<sequence length="740" mass="82051">MAAAAVRIAKVEFSKHSTTLVAASHGFPAGARIKVEGLPELQRETFIVNWSTDGRFSIWRNICVEISSVDPSESIVRTRSPHQISSFLDNVTLHVFDTDVHLMVEKAFHINEVVDDCSVRLRAWCGDQRTWYPARLSANWAGGSLSMKHCDVVLSQSQCTGSGVATLACRPPVSEESCIQDWREALRAVRGCVSKEVPPATQAALPGSPLLHVQHCGWEHCIGIFQRTSEMKFELGPLVSVVYVEQLQMWCLLADVEAVYPLCERRWDLGLKDFDGPQLLYIRAASPLGRWEPVIGPGPGPLVSIYKEVTIVQPASRQTSMLMHPSSCLVLDMLLNYTHADWRGGLHSNNIWGLSSLEAILTAVRLWRELRVCSAVCRPWQAALKPFASLTRVCYRALRIPDGISLSMPSLQDIVRTIVLSGNTWMHGLNMIHLPIFLNHAWPARVSAVELSAERGIEEEHFWSGPTAQTVNKHAVAASQVAQQMLRGVPLPWKVRPHTTKTETRDGRRFAGCDLLDFHHEFKPERSAAAVFVHADTDGQMQVCLADGTELLPHSTDVLGPLINQGISVSGVTRRWASTYHQPRADGEPCGLPFCGKSRRAPCHVCSKDKEGRTRLGASQLSGGYQLHFLTADAAEITLEICIDLIPFFATSKDPSLVEQLLAVVPWEEDEEEEEGGEEAGEEAEEEDDWDEDEPAQPGPGESHFPTAHDLFQAGDLGESVRPPRRRLVGKQRPPESYRS</sequence>